<dbReference type="PANTHER" id="PTHR14237:SF19">
    <property type="entry name" value="MITOCHONDRIAL AMIDOXIME REDUCING COMPONENT 1"/>
    <property type="match status" value="1"/>
</dbReference>
<protein>
    <submittedName>
        <fullName evidence="2">MOSC domain-containing protein</fullName>
    </submittedName>
</protein>
<dbReference type="Pfam" id="PF03476">
    <property type="entry name" value="MOSC_N"/>
    <property type="match status" value="1"/>
</dbReference>
<accession>A0A6M0RP15</accession>
<dbReference type="EMBL" id="QXHD01000004">
    <property type="protein sequence ID" value="NEZ57899.1"/>
    <property type="molecule type" value="Genomic_DNA"/>
</dbReference>
<evidence type="ECO:0000313" key="2">
    <source>
        <dbReference type="EMBL" id="NEZ57899.1"/>
    </source>
</evidence>
<name>A0A6M0RP15_9CYAN</name>
<dbReference type="Proteomes" id="UP000481033">
    <property type="component" value="Unassembled WGS sequence"/>
</dbReference>
<dbReference type="PANTHER" id="PTHR14237">
    <property type="entry name" value="MOLYBDOPTERIN COFACTOR SULFURASE MOSC"/>
    <property type="match status" value="1"/>
</dbReference>
<comment type="caution">
    <text evidence="2">The sequence shown here is derived from an EMBL/GenBank/DDBJ whole genome shotgun (WGS) entry which is preliminary data.</text>
</comment>
<dbReference type="GO" id="GO:0003824">
    <property type="term" value="F:catalytic activity"/>
    <property type="evidence" value="ECO:0007669"/>
    <property type="project" value="InterPro"/>
</dbReference>
<sequence length="267" mass="29444">MAMSLIELSGLTTYPVKSAAGIGLHQAQVTSRGLLHDRRWMVCDRNGKFLTQRKLPKMALIQVTVDETLHLSIAGVPDSSLELPAVPATAQLLHVNVWGDACTAWSMGDKAAQWLHHFLGVDAQLVYMPDSTHRPVDHGRFETPNSFSDAYPFLLISEASLADLNGRLEQPVPMNRFRPNLVVRGCEPFAEDTWKQIKIGDILFDVAKSCSRCSIPGVEQSTGEQGKEPLKTLATYRRWDHAIWFGQNLIANGEGTLAVGDTVEILA</sequence>
<dbReference type="InterPro" id="IPR005303">
    <property type="entry name" value="MOCOS_middle"/>
</dbReference>
<proteinExistence type="predicted"/>
<dbReference type="AlphaFoldDB" id="A0A6M0RP15"/>
<reference evidence="2 3" key="1">
    <citation type="journal article" date="2020" name="Microb. Ecol.">
        <title>Ecogenomics of the Marine Benthic Filamentous Cyanobacterium Adonisia.</title>
        <authorList>
            <person name="Walter J.M."/>
            <person name="Coutinho F.H."/>
            <person name="Leomil L."/>
            <person name="Hargreaves P.I."/>
            <person name="Campeao M.E."/>
            <person name="Vieira V.V."/>
            <person name="Silva B.S."/>
            <person name="Fistarol G.O."/>
            <person name="Salomon P.S."/>
            <person name="Sawabe T."/>
            <person name="Mino S."/>
            <person name="Hosokawa M."/>
            <person name="Miyashita H."/>
            <person name="Maruyama F."/>
            <person name="van Verk M.C."/>
            <person name="Dutilh B.E."/>
            <person name="Thompson C.C."/>
            <person name="Thompson F.L."/>
        </authorList>
    </citation>
    <scope>NUCLEOTIDE SEQUENCE [LARGE SCALE GENOMIC DNA]</scope>
    <source>
        <strain evidence="2 3">CCMR0081</strain>
    </source>
</reference>
<dbReference type="InterPro" id="IPR011037">
    <property type="entry name" value="Pyrv_Knase-like_insert_dom_sf"/>
</dbReference>
<dbReference type="SUPFAM" id="SSF50800">
    <property type="entry name" value="PK beta-barrel domain-like"/>
    <property type="match status" value="1"/>
</dbReference>
<evidence type="ECO:0000313" key="3">
    <source>
        <dbReference type="Proteomes" id="UP000481033"/>
    </source>
</evidence>
<dbReference type="GO" id="GO:0030151">
    <property type="term" value="F:molybdenum ion binding"/>
    <property type="evidence" value="ECO:0007669"/>
    <property type="project" value="InterPro"/>
</dbReference>
<dbReference type="SUPFAM" id="SSF141673">
    <property type="entry name" value="MOSC N-terminal domain-like"/>
    <property type="match status" value="1"/>
</dbReference>
<feature type="domain" description="MOSC" evidence="1">
    <location>
        <begin position="128"/>
        <end position="266"/>
    </location>
</feature>
<dbReference type="InterPro" id="IPR005302">
    <property type="entry name" value="MoCF_Sase_C"/>
</dbReference>
<organism evidence="2 3">
    <name type="scientific">Adonisia turfae CCMR0081</name>
    <dbReference type="NCBI Taxonomy" id="2292702"/>
    <lineage>
        <taxon>Bacteria</taxon>
        <taxon>Bacillati</taxon>
        <taxon>Cyanobacteriota</taxon>
        <taxon>Adonisia</taxon>
        <taxon>Adonisia turfae</taxon>
    </lineage>
</organism>
<dbReference type="PROSITE" id="PS51340">
    <property type="entry name" value="MOSC"/>
    <property type="match status" value="1"/>
</dbReference>
<dbReference type="Pfam" id="PF03473">
    <property type="entry name" value="MOSC"/>
    <property type="match status" value="1"/>
</dbReference>
<gene>
    <name evidence="2" type="ORF">DXZ20_20085</name>
</gene>
<evidence type="ECO:0000259" key="1">
    <source>
        <dbReference type="PROSITE" id="PS51340"/>
    </source>
</evidence>
<keyword evidence="3" id="KW-1185">Reference proteome</keyword>
<dbReference type="GO" id="GO:0030170">
    <property type="term" value="F:pyridoxal phosphate binding"/>
    <property type="evidence" value="ECO:0007669"/>
    <property type="project" value="InterPro"/>
</dbReference>